<organism evidence="1">
    <name type="scientific">marine sediment metagenome</name>
    <dbReference type="NCBI Taxonomy" id="412755"/>
    <lineage>
        <taxon>unclassified sequences</taxon>
        <taxon>metagenomes</taxon>
        <taxon>ecological metagenomes</taxon>
    </lineage>
</organism>
<reference evidence="1" key="1">
    <citation type="journal article" date="2015" name="Nature">
        <title>Complex archaea that bridge the gap between prokaryotes and eukaryotes.</title>
        <authorList>
            <person name="Spang A."/>
            <person name="Saw J.H."/>
            <person name="Jorgensen S.L."/>
            <person name="Zaremba-Niedzwiedzka K."/>
            <person name="Martijn J."/>
            <person name="Lind A.E."/>
            <person name="van Eijk R."/>
            <person name="Schleper C."/>
            <person name="Guy L."/>
            <person name="Ettema T.J."/>
        </authorList>
    </citation>
    <scope>NUCLEOTIDE SEQUENCE</scope>
</reference>
<comment type="caution">
    <text evidence="1">The sequence shown here is derived from an EMBL/GenBank/DDBJ whole genome shotgun (WGS) entry which is preliminary data.</text>
</comment>
<gene>
    <name evidence="1" type="ORF">LCGC14_2708110</name>
</gene>
<proteinExistence type="predicted"/>
<feature type="non-terminal residue" evidence="1">
    <location>
        <position position="222"/>
    </location>
</feature>
<accession>A0A0F9BMV4</accession>
<evidence type="ECO:0000313" key="1">
    <source>
        <dbReference type="EMBL" id="KKK91919.1"/>
    </source>
</evidence>
<dbReference type="EMBL" id="LAZR01048442">
    <property type="protein sequence ID" value="KKK91919.1"/>
    <property type="molecule type" value="Genomic_DNA"/>
</dbReference>
<sequence length="222" mass="23561">MKKILYLLIGLSLIATPVSAQQLWEYASFNERADIATSLGLIDVPQEYIGDYETNLALLGYFGGVDEQFGASGGLPVTDYQTTLTVPLTSSATTINVASVTTIDDHPLTSSDIAPAVYLVLEPDSSNKKEIIKCTGISNLTFTGCTRGLAFYGTSEAAVTANQKSHSAGTTVILSNVHFYYVSPSQEQTWTANQTIASSTTSLTQDFILGTSTPSFFGNAAG</sequence>
<name>A0A0F9BMV4_9ZZZZ</name>
<dbReference type="AlphaFoldDB" id="A0A0F9BMV4"/>
<protein>
    <submittedName>
        <fullName evidence="1">Uncharacterized protein</fullName>
    </submittedName>
</protein>